<dbReference type="Gene3D" id="3.40.970.40">
    <property type="entry name" value="fibrinogen binding protein from staphylococcus aureus domain like"/>
    <property type="match status" value="1"/>
</dbReference>
<keyword evidence="4 5" id="KW-0648">Protein biosynthesis</keyword>
<keyword evidence="2 5" id="KW-0699">rRNA-binding</keyword>
<dbReference type="InterPro" id="IPR051608">
    <property type="entry name" value="RQC_Subunit_NEMF"/>
</dbReference>
<evidence type="ECO:0000256" key="4">
    <source>
        <dbReference type="ARBA" id="ARBA00022917"/>
    </source>
</evidence>
<dbReference type="Pfam" id="PF05833">
    <property type="entry name" value="NFACT_N"/>
    <property type="match status" value="1"/>
</dbReference>
<evidence type="ECO:0000313" key="8">
    <source>
        <dbReference type="Proteomes" id="UP001589854"/>
    </source>
</evidence>
<dbReference type="Proteomes" id="UP001589854">
    <property type="component" value="Unassembled WGS sequence"/>
</dbReference>
<dbReference type="InterPro" id="IPR043682">
    <property type="entry name" value="RqcH_bacterial"/>
</dbReference>
<reference evidence="7 8" key="1">
    <citation type="submission" date="2024-09" db="EMBL/GenBank/DDBJ databases">
        <authorList>
            <person name="Sun Q."/>
            <person name="Mori K."/>
        </authorList>
    </citation>
    <scope>NUCLEOTIDE SEQUENCE [LARGE SCALE GENOMIC DNA]</scope>
    <source>
        <strain evidence="7 8">CCM 7228</strain>
    </source>
</reference>
<sequence length="576" mass="65700">MSFDGLFTYAITKELKDTLVGGKIAKIHQPYKYDLILQVRVNGKNQKLFISAHPNYARMHITGESYDNPSEPPMFCMLLRKHLEGGVIENIEQLDVERIVIIDIKSRNELGDLTEKRLMIEIMGRHSNIILLDKERGMILDSIKHLSPAVNRHRTVLPGNTYVLPPSQEKANPFSADEETLLKKLDFHGGKLDQQLVERFSGLSPLFAKEVLHKAGLVNRMSLPKAFLSLIEGIRAGDYTPSIMVTEKKEIFYMISLTHLDSRENKTFSTLSELLDRYYYGKSERDRVKQQGHDFERFILNERKKNISKIKKLKSTLEDAEKANKFQLFGELLTANLYNVKKGDKEAEVINYYDESGGFVTIPLSTLKTPSENAQSYFQKYQKAKKSISFVEEQIRLADAEVVYFDGLLQQMESAAPRDIEEIREELIEGGYLRQRQTKGTKKKKVLKPVLEHYLSSDGMEIIVGKNNKQNEFLTNRVAARDDVWFHTKDIPGSHVVIRSKTPSDETILEAANLAAYFSKAKNSSSVPVDYTAIRYVKKPSGSKPGFVIYDNQQTVFVTPDEDLVFRLRKGTSKGV</sequence>
<dbReference type="InterPro" id="IPR008532">
    <property type="entry name" value="NFACT_RNA-bd"/>
</dbReference>
<evidence type="ECO:0000256" key="5">
    <source>
        <dbReference type="HAMAP-Rule" id="MF_00844"/>
    </source>
</evidence>
<feature type="domain" description="NFACT RNA-binding" evidence="6">
    <location>
        <begin position="453"/>
        <end position="542"/>
    </location>
</feature>
<accession>A0ABV6GC36</accession>
<protein>
    <recommendedName>
        <fullName evidence="5">Rqc2 homolog RqcH</fullName>
        <shortName evidence="5">RqcH</shortName>
    </recommendedName>
</protein>
<evidence type="ECO:0000259" key="6">
    <source>
        <dbReference type="Pfam" id="PF05670"/>
    </source>
</evidence>
<dbReference type="Gene3D" id="2.30.310.10">
    <property type="entry name" value="ibrinogen binding protein from staphylococcus aureus domain"/>
    <property type="match status" value="1"/>
</dbReference>
<keyword evidence="8" id="KW-1185">Reference proteome</keyword>
<comment type="function">
    <text evidence="5">Key component of the ribosome quality control system (RQC), a ribosome-associated complex that mediates the extraction of incompletely synthesized nascent chains from stalled ribosomes and their subsequent degradation. RqcH recruits Ala-charged tRNA, and with RqcP directs the elongation of stalled nascent chains on 50S ribosomal subunits, leading to non-templated C-terminal alanine extensions (Ala tail). The Ala tail promotes nascent chain degradation. May add between 1 and at least 8 Ala residues. Binds to stalled 50S ribosomal subunits.</text>
</comment>
<organism evidence="7 8">
    <name type="scientific">Metabacillus herbersteinensis</name>
    <dbReference type="NCBI Taxonomy" id="283816"/>
    <lineage>
        <taxon>Bacteria</taxon>
        <taxon>Bacillati</taxon>
        <taxon>Bacillota</taxon>
        <taxon>Bacilli</taxon>
        <taxon>Bacillales</taxon>
        <taxon>Bacillaceae</taxon>
        <taxon>Metabacillus</taxon>
    </lineage>
</organism>
<name>A0ABV6GC36_9BACI</name>
<evidence type="ECO:0000256" key="3">
    <source>
        <dbReference type="ARBA" id="ARBA00022884"/>
    </source>
</evidence>
<comment type="similarity">
    <text evidence="5">Belongs to the NEMF family.</text>
</comment>
<gene>
    <name evidence="5" type="primary">rqcH</name>
    <name evidence="7" type="ORF">ACFFIX_07195</name>
</gene>
<dbReference type="HAMAP" id="MF_00844_B">
    <property type="entry name" value="RqcH_B"/>
    <property type="match status" value="1"/>
</dbReference>
<comment type="subunit">
    <text evidence="5">Associates with stalled 50S ribosomal subunits. Binds to RqcP.</text>
</comment>
<proteinExistence type="inferred from homology"/>
<evidence type="ECO:0000313" key="7">
    <source>
        <dbReference type="EMBL" id="MFC0271234.1"/>
    </source>
</evidence>
<dbReference type="EMBL" id="JBHLVO010000004">
    <property type="protein sequence ID" value="MFC0271234.1"/>
    <property type="molecule type" value="Genomic_DNA"/>
</dbReference>
<dbReference type="Gene3D" id="1.10.8.50">
    <property type="match status" value="1"/>
</dbReference>
<dbReference type="PANTHER" id="PTHR15239:SF6">
    <property type="entry name" value="RIBOSOME QUALITY CONTROL COMPLEX SUBUNIT NEMF"/>
    <property type="match status" value="1"/>
</dbReference>
<dbReference type="RefSeq" id="WP_378932051.1">
    <property type="nucleotide sequence ID" value="NZ_JBHLVO010000004.1"/>
</dbReference>
<evidence type="ECO:0000256" key="1">
    <source>
        <dbReference type="ARBA" id="ARBA00022555"/>
    </source>
</evidence>
<evidence type="ECO:0000256" key="2">
    <source>
        <dbReference type="ARBA" id="ARBA00022730"/>
    </source>
</evidence>
<comment type="caution">
    <text evidence="7">The sequence shown here is derived from an EMBL/GenBank/DDBJ whole genome shotgun (WGS) entry which is preliminary data.</text>
</comment>
<dbReference type="PANTHER" id="PTHR15239">
    <property type="entry name" value="NUCLEAR EXPORT MEDIATOR FACTOR NEMF"/>
    <property type="match status" value="1"/>
</dbReference>
<dbReference type="Pfam" id="PF05670">
    <property type="entry name" value="NFACT-R_1"/>
    <property type="match status" value="1"/>
</dbReference>
<keyword evidence="3 5" id="KW-0694">RNA-binding</keyword>
<keyword evidence="1 5" id="KW-0820">tRNA-binding</keyword>